<sequence>MIFFNYLFYLIIFLGFFIPTNSNFYIPLPGVLLKFNELAFLLLPLFNLLSYSTNKAINRNKQLKIFILFFVLIIFFVEFIIKSVAFQQSFGDSFKSIRIGLPLISSLVILYSGLNANVRIIWKLFLISIGFSIIISIVSLVIPLPIYYGLEEGIDVLSSTRGRLVNSNASFGVIGLYLLFKGKGLWYNSSKLVTFVSILSVIALIMTFNRTYLTILVLEFCYLSYKTFSKKNFLKIVLFPILFFISGLIAYNSSDIIQNQIDRRILSIVFQETSLTESTIENNRDVIYEGINNNISQGYWLFGLPLEIPIFTTVRGNVYMELAITDTSIVNVVLRFGVFPLILLILIFFKLYKLDFNNCFQVTFFFFLIASLNVDSLFGQNSIFFLLLMFIITNFYFNENSIHSKN</sequence>
<feature type="transmembrane region" description="Helical" evidence="1">
    <location>
        <begin position="378"/>
        <end position="397"/>
    </location>
</feature>
<keyword evidence="1" id="KW-1133">Transmembrane helix</keyword>
<dbReference type="AlphaFoldDB" id="A0A0H4PHB3"/>
<protein>
    <submittedName>
        <fullName evidence="2">Uncharacterized protein</fullName>
    </submittedName>
</protein>
<feature type="transmembrane region" description="Helical" evidence="1">
    <location>
        <begin position="233"/>
        <end position="251"/>
    </location>
</feature>
<name>A0A0H4PHB3_9BACT</name>
<accession>A0A0H4PHB3</accession>
<feature type="transmembrane region" description="Helical" evidence="1">
    <location>
        <begin position="38"/>
        <end position="57"/>
    </location>
</feature>
<proteinExistence type="predicted"/>
<feature type="transmembrane region" description="Helical" evidence="1">
    <location>
        <begin position="120"/>
        <end position="150"/>
    </location>
</feature>
<evidence type="ECO:0000313" key="3">
    <source>
        <dbReference type="Proteomes" id="UP000036520"/>
    </source>
</evidence>
<dbReference type="OrthoDB" id="1467627at2"/>
<feature type="transmembrane region" description="Helical" evidence="1">
    <location>
        <begin position="192"/>
        <end position="212"/>
    </location>
</feature>
<dbReference type="KEGG" id="camu:CA2015_3033"/>
<dbReference type="RefSeq" id="WP_048642652.1">
    <property type="nucleotide sequence ID" value="NZ_CP012040.1"/>
</dbReference>
<evidence type="ECO:0000313" key="2">
    <source>
        <dbReference type="EMBL" id="AKP52435.1"/>
    </source>
</evidence>
<evidence type="ECO:0000256" key="1">
    <source>
        <dbReference type="SAM" id="Phobius"/>
    </source>
</evidence>
<gene>
    <name evidence="2" type="ORF">CA2015_3033</name>
</gene>
<feature type="transmembrane region" description="Helical" evidence="1">
    <location>
        <begin position="162"/>
        <end position="180"/>
    </location>
</feature>
<feature type="transmembrane region" description="Helical" evidence="1">
    <location>
        <begin position="63"/>
        <end position="85"/>
    </location>
</feature>
<feature type="transmembrane region" description="Helical" evidence="1">
    <location>
        <begin position="329"/>
        <end position="349"/>
    </location>
</feature>
<dbReference type="Proteomes" id="UP000036520">
    <property type="component" value="Chromosome"/>
</dbReference>
<organism evidence="2 3">
    <name type="scientific">Cyclobacterium amurskyense</name>
    <dbReference type="NCBI Taxonomy" id="320787"/>
    <lineage>
        <taxon>Bacteria</taxon>
        <taxon>Pseudomonadati</taxon>
        <taxon>Bacteroidota</taxon>
        <taxon>Cytophagia</taxon>
        <taxon>Cytophagales</taxon>
        <taxon>Cyclobacteriaceae</taxon>
        <taxon>Cyclobacterium</taxon>
    </lineage>
</organism>
<keyword evidence="1" id="KW-0472">Membrane</keyword>
<dbReference type="EMBL" id="CP012040">
    <property type="protein sequence ID" value="AKP52435.1"/>
    <property type="molecule type" value="Genomic_DNA"/>
</dbReference>
<feature type="transmembrane region" description="Helical" evidence="1">
    <location>
        <begin position="6"/>
        <end position="26"/>
    </location>
</feature>
<keyword evidence="1" id="KW-0812">Transmembrane</keyword>
<dbReference type="STRING" id="320787.CA2015_3033"/>
<feature type="transmembrane region" description="Helical" evidence="1">
    <location>
        <begin position="97"/>
        <end position="114"/>
    </location>
</feature>
<keyword evidence="3" id="KW-1185">Reference proteome</keyword>
<reference evidence="2 3" key="1">
    <citation type="submission" date="2015-07" db="EMBL/GenBank/DDBJ databases">
        <authorList>
            <person name="Kim K.M."/>
        </authorList>
    </citation>
    <scope>NUCLEOTIDE SEQUENCE [LARGE SCALE GENOMIC DNA]</scope>
    <source>
        <strain evidence="2 3">KCTC 12363</strain>
    </source>
</reference>